<feature type="compositionally biased region" description="Low complexity" evidence="1">
    <location>
        <begin position="669"/>
        <end position="684"/>
    </location>
</feature>
<dbReference type="InterPro" id="IPR004177">
    <property type="entry name" value="DDHD_dom"/>
</dbReference>
<evidence type="ECO:0000256" key="1">
    <source>
        <dbReference type="SAM" id="MobiDB-lite"/>
    </source>
</evidence>
<organism evidence="3 4">
    <name type="scientific">Phascolomyces articulosus</name>
    <dbReference type="NCBI Taxonomy" id="60185"/>
    <lineage>
        <taxon>Eukaryota</taxon>
        <taxon>Fungi</taxon>
        <taxon>Fungi incertae sedis</taxon>
        <taxon>Mucoromycota</taxon>
        <taxon>Mucoromycotina</taxon>
        <taxon>Mucoromycetes</taxon>
        <taxon>Mucorales</taxon>
        <taxon>Lichtheimiaceae</taxon>
        <taxon>Phascolomyces</taxon>
    </lineage>
</organism>
<feature type="region of interest" description="Disordered" evidence="1">
    <location>
        <begin position="262"/>
        <end position="308"/>
    </location>
</feature>
<feature type="region of interest" description="Disordered" evidence="1">
    <location>
        <begin position="651"/>
        <end position="712"/>
    </location>
</feature>
<dbReference type="SUPFAM" id="SSF53474">
    <property type="entry name" value="alpha/beta-Hydrolases"/>
    <property type="match status" value="1"/>
</dbReference>
<feature type="domain" description="DDHD" evidence="2">
    <location>
        <begin position="508"/>
        <end position="803"/>
    </location>
</feature>
<feature type="compositionally biased region" description="Acidic residues" evidence="1">
    <location>
        <begin position="656"/>
        <end position="668"/>
    </location>
</feature>
<comment type="caution">
    <text evidence="3">The sequence shown here is derived from an EMBL/GenBank/DDBJ whole genome shotgun (WGS) entry which is preliminary data.</text>
</comment>
<reference evidence="3" key="2">
    <citation type="submission" date="2023-02" db="EMBL/GenBank/DDBJ databases">
        <authorList>
            <consortium name="DOE Joint Genome Institute"/>
            <person name="Mondo S.J."/>
            <person name="Chang Y."/>
            <person name="Wang Y."/>
            <person name="Ahrendt S."/>
            <person name="Andreopoulos W."/>
            <person name="Barry K."/>
            <person name="Beard J."/>
            <person name="Benny G.L."/>
            <person name="Blankenship S."/>
            <person name="Bonito G."/>
            <person name="Cuomo C."/>
            <person name="Desiro A."/>
            <person name="Gervers K.A."/>
            <person name="Hundley H."/>
            <person name="Kuo A."/>
            <person name="LaButti K."/>
            <person name="Lang B.F."/>
            <person name="Lipzen A."/>
            <person name="O'Donnell K."/>
            <person name="Pangilinan J."/>
            <person name="Reynolds N."/>
            <person name="Sandor L."/>
            <person name="Smith M.W."/>
            <person name="Tsang A."/>
            <person name="Grigoriev I.V."/>
            <person name="Stajich J.E."/>
            <person name="Spatafora J.W."/>
        </authorList>
    </citation>
    <scope>NUCLEOTIDE SEQUENCE</scope>
    <source>
        <strain evidence="3">RSA 2281</strain>
    </source>
</reference>
<dbReference type="Pfam" id="PF02862">
    <property type="entry name" value="DDHD"/>
    <property type="match status" value="1"/>
</dbReference>
<dbReference type="SMART" id="SM01127">
    <property type="entry name" value="DDHD"/>
    <property type="match status" value="1"/>
</dbReference>
<evidence type="ECO:0000313" key="3">
    <source>
        <dbReference type="EMBL" id="KAI9275675.1"/>
    </source>
</evidence>
<dbReference type="GO" id="GO:0005737">
    <property type="term" value="C:cytoplasm"/>
    <property type="evidence" value="ECO:0007669"/>
    <property type="project" value="TreeGrafter"/>
</dbReference>
<reference evidence="3" key="1">
    <citation type="journal article" date="2022" name="IScience">
        <title>Evolution of zygomycete secretomes and the origins of terrestrial fungal ecologies.</title>
        <authorList>
            <person name="Chang Y."/>
            <person name="Wang Y."/>
            <person name="Mondo S."/>
            <person name="Ahrendt S."/>
            <person name="Andreopoulos W."/>
            <person name="Barry K."/>
            <person name="Beard J."/>
            <person name="Benny G.L."/>
            <person name="Blankenship S."/>
            <person name="Bonito G."/>
            <person name="Cuomo C."/>
            <person name="Desiro A."/>
            <person name="Gervers K.A."/>
            <person name="Hundley H."/>
            <person name="Kuo A."/>
            <person name="LaButti K."/>
            <person name="Lang B.F."/>
            <person name="Lipzen A."/>
            <person name="O'Donnell K."/>
            <person name="Pangilinan J."/>
            <person name="Reynolds N."/>
            <person name="Sandor L."/>
            <person name="Smith M.E."/>
            <person name="Tsang A."/>
            <person name="Grigoriev I.V."/>
            <person name="Stajich J.E."/>
            <person name="Spatafora J.W."/>
        </authorList>
    </citation>
    <scope>NUCLEOTIDE SEQUENCE</scope>
    <source>
        <strain evidence="3">RSA 2281</strain>
    </source>
</reference>
<gene>
    <name evidence="3" type="ORF">BDA99DRAFT_555453</name>
</gene>
<sequence length="805" mass="90430">MLERDIPHRAISPGSPRGIGLQPDPHAPKLDVRWFYAVDGPIVNDETQLRTYKKNKKWVAFSKRDSDSLEQALQSDDVSITVPVNEDHLFEVKVFYRTLSPIYWDGPVYPVRRATWFMQSDGSKWLPCEEALAQQIEAGYRKHKPYVNPEGANTMTAEQHRQSKRQSFPVAKKEESDGVSTTTLEEKKLEMALAKRPVERQWNLLGPYLGQYVAYTGTDTAWLLSNSTSSKLAKSIITRLTNKQNLGGTRLIRGYRAVDEQLRGSGKEKTAKPVSTENNESQDDGIYLDTSTSESDNEEDDSTDGRRRIDHIIFVVPGTGQRFSGQSVVEDVNDLRKSLKLVYPTAIGSDRPNGIQVLPIPWRQGSRFGLTVKDQISSGGEADLGMPDGDDGCPTLDELTVDSVPNIRSMVSDVIMDVPIYLTPKYREQMTITLCKLINRIYLRFVSRHPDFLERNGQVSIVGHSLGALIAFDMLSAQPTDISSTEMKNQVLIAIEKNTRPEQLPKSLMFTTQNFFTLGSPAGVFLLLKGYRISSRKGLSKTGTIPNRRPVQFCFPATENLYNIFHKSDPVAYRLEPLISRQYGTNLKPEPIPRINELMKAQFKTTSKKGSGKNITNRAGAMYESIKYGLTANLVMRGLGLSRQQMYDDMASANNSDDENNSQSDVDDNMTSTTTATSATTSVTGSPNNNSMDWLSPDRKHYTHARSSSDSAVQHAINNSSFWASRLERQSGGVNGARRSPPAPLNIYSEGARRVRMLNRTGRVDYCLQENHLENPYWSALSTHLQYWKDMDIAAFLTREIYRED</sequence>
<feature type="region of interest" description="Disordered" evidence="1">
    <location>
        <begin position="1"/>
        <end position="23"/>
    </location>
</feature>
<feature type="region of interest" description="Disordered" evidence="1">
    <location>
        <begin position="153"/>
        <end position="184"/>
    </location>
</feature>
<dbReference type="GO" id="GO:0046872">
    <property type="term" value="F:metal ion binding"/>
    <property type="evidence" value="ECO:0007669"/>
    <property type="project" value="InterPro"/>
</dbReference>
<proteinExistence type="predicted"/>
<dbReference type="PANTHER" id="PTHR23509">
    <property type="entry name" value="PA-PL1 PHOSPHOLIPASE FAMILY"/>
    <property type="match status" value="1"/>
</dbReference>
<dbReference type="InterPro" id="IPR057826">
    <property type="entry name" value="WWE_C20G8.02"/>
</dbReference>
<name>A0AAD5K9M4_9FUNG</name>
<dbReference type="PANTHER" id="PTHR23509:SF10">
    <property type="entry name" value="LD21067P"/>
    <property type="match status" value="1"/>
</dbReference>
<dbReference type="InterPro" id="IPR055555">
    <property type="entry name" value="PA-PLA1_DUF7131"/>
</dbReference>
<dbReference type="InterPro" id="IPR029058">
    <property type="entry name" value="AB_hydrolase_fold"/>
</dbReference>
<protein>
    <submittedName>
        <fullName evidence="3">DDHD domain-containing protein</fullName>
    </submittedName>
</protein>
<dbReference type="PROSITE" id="PS51043">
    <property type="entry name" value="DDHD"/>
    <property type="match status" value="1"/>
</dbReference>
<keyword evidence="4" id="KW-1185">Reference proteome</keyword>
<dbReference type="Proteomes" id="UP001209540">
    <property type="component" value="Unassembled WGS sequence"/>
</dbReference>
<dbReference type="Pfam" id="PF23465">
    <property type="entry name" value="DUF7131"/>
    <property type="match status" value="1"/>
</dbReference>
<dbReference type="EMBL" id="JAIXMP010000003">
    <property type="protein sequence ID" value="KAI9275675.1"/>
    <property type="molecule type" value="Genomic_DNA"/>
</dbReference>
<evidence type="ECO:0000259" key="2">
    <source>
        <dbReference type="PROSITE" id="PS51043"/>
    </source>
</evidence>
<dbReference type="GO" id="GO:0004620">
    <property type="term" value="F:phospholipase activity"/>
    <property type="evidence" value="ECO:0007669"/>
    <property type="project" value="TreeGrafter"/>
</dbReference>
<accession>A0AAD5K9M4</accession>
<feature type="compositionally biased region" description="Basic and acidic residues" evidence="1">
    <location>
        <begin position="262"/>
        <end position="271"/>
    </location>
</feature>
<dbReference type="InterPro" id="IPR058055">
    <property type="entry name" value="PA-PLA1"/>
</dbReference>
<dbReference type="Pfam" id="PF23463">
    <property type="entry name" value="WWE_2"/>
    <property type="match status" value="1"/>
</dbReference>
<evidence type="ECO:0000313" key="4">
    <source>
        <dbReference type="Proteomes" id="UP001209540"/>
    </source>
</evidence>
<dbReference type="AlphaFoldDB" id="A0AAD5K9M4"/>